<dbReference type="AlphaFoldDB" id="A0AA38FSM7"/>
<dbReference type="SMART" id="SM00835">
    <property type="entry name" value="Cupin_1"/>
    <property type="match status" value="1"/>
</dbReference>
<comment type="caution">
    <text evidence="3">The sequence shown here is derived from an EMBL/GenBank/DDBJ whole genome shotgun (WGS) entry which is preliminary data.</text>
</comment>
<dbReference type="PANTHER" id="PTHR31189">
    <property type="entry name" value="OS03G0336100 PROTEIN-RELATED"/>
    <property type="match status" value="1"/>
</dbReference>
<dbReference type="EMBL" id="JAHRHJ020000007">
    <property type="protein sequence ID" value="KAH9309609.1"/>
    <property type="molecule type" value="Genomic_DNA"/>
</dbReference>
<dbReference type="SUPFAM" id="SSF51182">
    <property type="entry name" value="RmlC-like cupins"/>
    <property type="match status" value="1"/>
</dbReference>
<proteinExistence type="predicted"/>
<feature type="region of interest" description="Disordered" evidence="1">
    <location>
        <begin position="208"/>
        <end position="257"/>
    </location>
</feature>
<name>A0AA38FSM7_TAXCH</name>
<feature type="compositionally biased region" description="Basic and acidic residues" evidence="1">
    <location>
        <begin position="219"/>
        <end position="245"/>
    </location>
</feature>
<evidence type="ECO:0000259" key="2">
    <source>
        <dbReference type="SMART" id="SM00835"/>
    </source>
</evidence>
<dbReference type="Gene3D" id="2.60.120.10">
    <property type="entry name" value="Jelly Rolls"/>
    <property type="match status" value="2"/>
</dbReference>
<dbReference type="InterPro" id="IPR050253">
    <property type="entry name" value="Seed_Storage-Functional"/>
</dbReference>
<feature type="non-terminal residue" evidence="3">
    <location>
        <position position="1"/>
    </location>
</feature>
<gene>
    <name evidence="3" type="ORF">KI387_037520</name>
</gene>
<accession>A0AA38FSM7</accession>
<feature type="domain" description="Cupin type-1" evidence="2">
    <location>
        <begin position="139"/>
        <end position="308"/>
    </location>
</feature>
<reference evidence="3 4" key="1">
    <citation type="journal article" date="2021" name="Nat. Plants">
        <title>The Taxus genome provides insights into paclitaxel biosynthesis.</title>
        <authorList>
            <person name="Xiong X."/>
            <person name="Gou J."/>
            <person name="Liao Q."/>
            <person name="Li Y."/>
            <person name="Zhou Q."/>
            <person name="Bi G."/>
            <person name="Li C."/>
            <person name="Du R."/>
            <person name="Wang X."/>
            <person name="Sun T."/>
            <person name="Guo L."/>
            <person name="Liang H."/>
            <person name="Lu P."/>
            <person name="Wu Y."/>
            <person name="Zhang Z."/>
            <person name="Ro D.K."/>
            <person name="Shang Y."/>
            <person name="Huang S."/>
            <person name="Yan J."/>
        </authorList>
    </citation>
    <scope>NUCLEOTIDE SEQUENCE [LARGE SCALE GENOMIC DNA]</scope>
    <source>
        <strain evidence="3">Ta-2019</strain>
    </source>
</reference>
<dbReference type="Pfam" id="PF00190">
    <property type="entry name" value="Cupin_1"/>
    <property type="match status" value="1"/>
</dbReference>
<dbReference type="PANTHER" id="PTHR31189:SF13">
    <property type="entry name" value="CUPINCIN"/>
    <property type="match status" value="1"/>
</dbReference>
<evidence type="ECO:0000256" key="1">
    <source>
        <dbReference type="SAM" id="MobiDB-lite"/>
    </source>
</evidence>
<dbReference type="Proteomes" id="UP000824469">
    <property type="component" value="Unassembled WGS sequence"/>
</dbReference>
<keyword evidence="4" id="KW-1185">Reference proteome</keyword>
<dbReference type="InterPro" id="IPR006045">
    <property type="entry name" value="Cupin_1"/>
</dbReference>
<dbReference type="InterPro" id="IPR014710">
    <property type="entry name" value="RmlC-like_jellyroll"/>
</dbReference>
<dbReference type="OMA" id="PGHISKF"/>
<sequence length="308" mass="34996">KAKVGWVHAGKLREVEMERGSVHFIPLGSIFYAINNDQSQTLVIVNLLHNPNPLTRRHHESFYVVGGRNPPSILSAFRRETLEAALNTDGQQIERLLSKQNEGVFASLEQGKRSIVSGDHNIPLWKRKSKSEEEEYKPFNLLKKSPMFSNDNGQFISADNEDLVKGPLDREDIGIAYTRIEPEAMTVPHWETHSTRIAVVVKGSGRVEIASPEGVQQQRRREEGGESESEQEREMERGQGETREEREEEEGGEFRVSYKRVEENLKEGDVFVIPAGHPSSQIASSNERLEILTFHINNDDRNEINFLA</sequence>
<organism evidence="3 4">
    <name type="scientific">Taxus chinensis</name>
    <name type="common">Chinese yew</name>
    <name type="synonym">Taxus wallichiana var. chinensis</name>
    <dbReference type="NCBI Taxonomy" id="29808"/>
    <lineage>
        <taxon>Eukaryota</taxon>
        <taxon>Viridiplantae</taxon>
        <taxon>Streptophyta</taxon>
        <taxon>Embryophyta</taxon>
        <taxon>Tracheophyta</taxon>
        <taxon>Spermatophyta</taxon>
        <taxon>Pinopsida</taxon>
        <taxon>Pinidae</taxon>
        <taxon>Conifers II</taxon>
        <taxon>Cupressales</taxon>
        <taxon>Taxaceae</taxon>
        <taxon>Taxus</taxon>
    </lineage>
</organism>
<protein>
    <recommendedName>
        <fullName evidence="2">Cupin type-1 domain-containing protein</fullName>
    </recommendedName>
</protein>
<dbReference type="CDD" id="cd02245">
    <property type="entry name" value="cupin_7S_vicilin-like_C"/>
    <property type="match status" value="1"/>
</dbReference>
<dbReference type="CDD" id="cd02244">
    <property type="entry name" value="cupin_7S_vicilin-like_N"/>
    <property type="match status" value="1"/>
</dbReference>
<dbReference type="InterPro" id="IPR011051">
    <property type="entry name" value="RmlC_Cupin_sf"/>
</dbReference>
<evidence type="ECO:0000313" key="3">
    <source>
        <dbReference type="EMBL" id="KAH9309609.1"/>
    </source>
</evidence>
<feature type="non-terminal residue" evidence="3">
    <location>
        <position position="308"/>
    </location>
</feature>
<evidence type="ECO:0000313" key="4">
    <source>
        <dbReference type="Proteomes" id="UP000824469"/>
    </source>
</evidence>